<dbReference type="EMBL" id="CDMZ01001141">
    <property type="protein sequence ID" value="CEM27942.1"/>
    <property type="molecule type" value="Genomic_DNA"/>
</dbReference>
<proteinExistence type="predicted"/>
<dbReference type="VEuPathDB" id="CryptoDB:Cvel_21557"/>
<accession>A0A0G4GES1</accession>
<organism evidence="2">
    <name type="scientific">Chromera velia CCMP2878</name>
    <dbReference type="NCBI Taxonomy" id="1169474"/>
    <lineage>
        <taxon>Eukaryota</taxon>
        <taxon>Sar</taxon>
        <taxon>Alveolata</taxon>
        <taxon>Colpodellida</taxon>
        <taxon>Chromeraceae</taxon>
        <taxon>Chromera</taxon>
    </lineage>
</organism>
<reference evidence="2" key="1">
    <citation type="submission" date="2014-11" db="EMBL/GenBank/DDBJ databases">
        <authorList>
            <person name="Otto D Thomas"/>
            <person name="Naeem Raeece"/>
        </authorList>
    </citation>
    <scope>NUCLEOTIDE SEQUENCE</scope>
</reference>
<sequence>MRPPSYTHTVHADQQRFPPQDDSKQTADKGSAPKTVPGPTLSFPASIPKTGETRPEGTNAQADGTCTVTLKYSSLQSHTIEVPVSSQIPCKVASVLQNEEEEETAEKQIEKTPGQKKRYAQTRENERQNKVVKQPQKNTSKPKAGTVSGKGRRGGKGGLTGN</sequence>
<evidence type="ECO:0000313" key="2">
    <source>
        <dbReference type="EMBL" id="CEM27942.1"/>
    </source>
</evidence>
<feature type="region of interest" description="Disordered" evidence="1">
    <location>
        <begin position="1"/>
        <end position="62"/>
    </location>
</feature>
<evidence type="ECO:0000256" key="1">
    <source>
        <dbReference type="SAM" id="MobiDB-lite"/>
    </source>
</evidence>
<feature type="compositionally biased region" description="Basic and acidic residues" evidence="1">
    <location>
        <begin position="10"/>
        <end position="27"/>
    </location>
</feature>
<name>A0A0G4GES1_9ALVE</name>
<dbReference type="AlphaFoldDB" id="A0A0G4GES1"/>
<gene>
    <name evidence="2" type="ORF">Cvel_21557</name>
</gene>
<feature type="region of interest" description="Disordered" evidence="1">
    <location>
        <begin position="98"/>
        <end position="162"/>
    </location>
</feature>
<protein>
    <submittedName>
        <fullName evidence="2">Uncharacterized protein</fullName>
    </submittedName>
</protein>
<dbReference type="PhylomeDB" id="A0A0G4GES1"/>